<dbReference type="InterPro" id="IPR013783">
    <property type="entry name" value="Ig-like_fold"/>
</dbReference>
<dbReference type="EMBL" id="CP003642">
    <property type="protein sequence ID" value="AFZ27011.1"/>
    <property type="molecule type" value="Genomic_DNA"/>
</dbReference>
<dbReference type="Gene3D" id="2.130.10.80">
    <property type="entry name" value="Galactose oxidase/kelch, beta-propeller"/>
    <property type="match status" value="1"/>
</dbReference>
<dbReference type="Gene3D" id="2.60.40.10">
    <property type="entry name" value="Immunoglobulins"/>
    <property type="match status" value="1"/>
</dbReference>
<feature type="domain" description="Glyoxal oxidase N-terminal" evidence="3">
    <location>
        <begin position="386"/>
        <end position="480"/>
    </location>
</feature>
<protein>
    <submittedName>
        <fullName evidence="5">Uncharacterized protein</fullName>
    </submittedName>
</protein>
<evidence type="ECO:0000259" key="4">
    <source>
        <dbReference type="Pfam" id="PF09118"/>
    </source>
</evidence>
<evidence type="ECO:0000256" key="2">
    <source>
        <dbReference type="SAM" id="SignalP"/>
    </source>
</evidence>
<dbReference type="AlphaFoldDB" id="K9X4L7"/>
<dbReference type="HOGENOM" id="CLU_370315_0_0_3"/>
<dbReference type="SUPFAM" id="SSF81296">
    <property type="entry name" value="E set domains"/>
    <property type="match status" value="1"/>
</dbReference>
<keyword evidence="6" id="KW-1185">Reference proteome</keyword>
<dbReference type="InterPro" id="IPR037293">
    <property type="entry name" value="Gal_Oxidase_central_sf"/>
</dbReference>
<keyword evidence="1 2" id="KW-0732">Signal</keyword>
<reference evidence="5 6" key="1">
    <citation type="submission" date="2012-06" db="EMBL/GenBank/DDBJ databases">
        <title>Finished chromosome of genome of Cylindrospermum stagnale PCC 7417.</title>
        <authorList>
            <consortium name="US DOE Joint Genome Institute"/>
            <person name="Gugger M."/>
            <person name="Coursin T."/>
            <person name="Rippka R."/>
            <person name="Tandeau De Marsac N."/>
            <person name="Huntemann M."/>
            <person name="Wei C.-L."/>
            <person name="Han J."/>
            <person name="Detter J.C."/>
            <person name="Han C."/>
            <person name="Tapia R."/>
            <person name="Chen A."/>
            <person name="Kyrpides N."/>
            <person name="Mavromatis K."/>
            <person name="Markowitz V."/>
            <person name="Szeto E."/>
            <person name="Ivanova N."/>
            <person name="Pagani I."/>
            <person name="Pati A."/>
            <person name="Goodwin L."/>
            <person name="Nordberg H.P."/>
            <person name="Cantor M.N."/>
            <person name="Hua S.X."/>
            <person name="Woyke T."/>
            <person name="Kerfeld C.A."/>
        </authorList>
    </citation>
    <scope>NUCLEOTIDE SEQUENCE [LARGE SCALE GENOMIC DNA]</scope>
    <source>
        <strain evidence="5 6">PCC 7417</strain>
    </source>
</reference>
<gene>
    <name evidence="5" type="ORF">Cylst_4960</name>
</gene>
<feature type="domain" description="Galactose oxidase-like Early set" evidence="4">
    <location>
        <begin position="558"/>
        <end position="654"/>
    </location>
</feature>
<dbReference type="InterPro" id="IPR014756">
    <property type="entry name" value="Ig_E-set"/>
</dbReference>
<dbReference type="Proteomes" id="UP000010475">
    <property type="component" value="Chromosome"/>
</dbReference>
<dbReference type="RefSeq" id="WP_015210248.1">
    <property type="nucleotide sequence ID" value="NC_019757.1"/>
</dbReference>
<accession>K9X4L7</accession>
<organism evidence="5 6">
    <name type="scientific">Cylindrospermum stagnale PCC 7417</name>
    <dbReference type="NCBI Taxonomy" id="56107"/>
    <lineage>
        <taxon>Bacteria</taxon>
        <taxon>Bacillati</taxon>
        <taxon>Cyanobacteriota</taxon>
        <taxon>Cyanophyceae</taxon>
        <taxon>Nostocales</taxon>
        <taxon>Nostocaceae</taxon>
        <taxon>Cylindrospermum</taxon>
    </lineage>
</organism>
<dbReference type="Pfam" id="PF07250">
    <property type="entry name" value="Glyoxal_oxid_N"/>
    <property type="match status" value="1"/>
</dbReference>
<dbReference type="KEGG" id="csg:Cylst_4960"/>
<sequence length="657" mass="72564">MKKKITFVIILLACLGLIINPDFVSADTVSASKGEWQTVPLPADKADWMQGVHTSLLPNGKVLIVNGSSNRNTLEQNATGNRFIDGVKGTDYAVVNHSALFDPETSTFERIASPPALQNGQSNDPFCSANVHLSDGNVLFISGSNRYYPGEKFEGSKQTNLYNWQNKTWTTVGSLTEGRWYPSPITLADGKLVIFSGLKFNKPNQITPSIEIYDPATKKFQYIDLTYVENSPFNTKFTYQDNYIYNGQPVSRTIDAFDSIDLYPRVFPTTDGRLLITGDGAGKFPLEIHESNKTYLMSIKQDSLGKFSVSFEVGPDRGEISKVYGTALLDPNNEGDVLLMGGLIGTNDINYGRPYLGSYNDGLKAKGVRISQSLERWSSPKISGEPNGEWKIYPEFFDKPRAMNQAVILPTKQILAINGGEYGEYKAIQEPLLLTADKFSPGGYKSESLNPGKFPRLYHNNAVLLPDARVLVIGGNPSRAAREENGTVHVDVLPDPQNYYTIPQLKDKLGNVQAFDLDKYYQDPDFYFVDGDPEPFVPAEIWQAEIFTPPYLLTSGLRPEIVTASESLQYGKPSTVSLKNATSTGSLVLIKLSSGTHSFDYGQRLADLKIENISADNSTINFTAPTNANLYPTGYYMLFYVNDIGKPSQAKIVKLGA</sequence>
<dbReference type="InterPro" id="IPR009880">
    <property type="entry name" value="Glyoxal_oxidase_N"/>
</dbReference>
<dbReference type="SUPFAM" id="SSF50965">
    <property type="entry name" value="Galactose oxidase, central domain"/>
    <property type="match status" value="1"/>
</dbReference>
<feature type="chain" id="PRO_5003937635" evidence="2">
    <location>
        <begin position="27"/>
        <end position="657"/>
    </location>
</feature>
<dbReference type="eggNOG" id="COG3055">
    <property type="taxonomic scope" value="Bacteria"/>
</dbReference>
<dbReference type="STRING" id="56107.Cylst_4960"/>
<dbReference type="OrthoDB" id="8673369at2"/>
<evidence type="ECO:0000256" key="1">
    <source>
        <dbReference type="ARBA" id="ARBA00022729"/>
    </source>
</evidence>
<dbReference type="PANTHER" id="PTHR32208">
    <property type="entry name" value="SECRETED PROTEIN-RELATED"/>
    <property type="match status" value="1"/>
</dbReference>
<evidence type="ECO:0000313" key="6">
    <source>
        <dbReference type="Proteomes" id="UP000010475"/>
    </source>
</evidence>
<dbReference type="PANTHER" id="PTHR32208:SF21">
    <property type="entry name" value="LOW QUALITY PROTEIN: ALDEHYDE OXIDASE GLOX-LIKE"/>
    <property type="match status" value="1"/>
</dbReference>
<dbReference type="Pfam" id="PF09118">
    <property type="entry name" value="GO-like_E_set"/>
    <property type="match status" value="1"/>
</dbReference>
<dbReference type="CDD" id="cd02851">
    <property type="entry name" value="E_set_GO_C"/>
    <property type="match status" value="1"/>
</dbReference>
<evidence type="ECO:0000259" key="3">
    <source>
        <dbReference type="Pfam" id="PF07250"/>
    </source>
</evidence>
<dbReference type="InterPro" id="IPR015202">
    <property type="entry name" value="GO-like_E_set"/>
</dbReference>
<name>K9X4L7_9NOST</name>
<proteinExistence type="predicted"/>
<evidence type="ECO:0000313" key="5">
    <source>
        <dbReference type="EMBL" id="AFZ27011.1"/>
    </source>
</evidence>
<dbReference type="InterPro" id="IPR011043">
    <property type="entry name" value="Gal_Oxase/kelch_b-propeller"/>
</dbReference>
<dbReference type="PATRIC" id="fig|56107.3.peg.5450"/>
<feature type="signal peptide" evidence="2">
    <location>
        <begin position="1"/>
        <end position="26"/>
    </location>
</feature>